<dbReference type="PROSITE" id="PS50035">
    <property type="entry name" value="PLD"/>
    <property type="match status" value="2"/>
</dbReference>
<dbReference type="SUPFAM" id="SSF56024">
    <property type="entry name" value="Phospholipase D/nuclease"/>
    <property type="match status" value="2"/>
</dbReference>
<evidence type="ECO:0000259" key="6">
    <source>
        <dbReference type="PROSITE" id="PS50035"/>
    </source>
</evidence>
<dbReference type="Proteomes" id="UP000515947">
    <property type="component" value="Chromosome"/>
</dbReference>
<dbReference type="AlphaFoldDB" id="A0A7G9RFE7"/>
<keyword evidence="2" id="KW-0677">Repeat</keyword>
<dbReference type="GO" id="GO:0004630">
    <property type="term" value="F:phospholipase D activity"/>
    <property type="evidence" value="ECO:0007669"/>
    <property type="project" value="UniProtKB-EC"/>
</dbReference>
<evidence type="ECO:0000256" key="3">
    <source>
        <dbReference type="ARBA" id="ARBA00022801"/>
    </source>
</evidence>
<gene>
    <name evidence="7" type="ORF">H9L09_08300</name>
</gene>
<dbReference type="EMBL" id="CP060713">
    <property type="protein sequence ID" value="QNN54322.1"/>
    <property type="molecule type" value="Genomic_DNA"/>
</dbReference>
<reference evidence="7 8" key="1">
    <citation type="submission" date="2020-08" db="EMBL/GenBank/DDBJ databases">
        <title>Genome sequence of Nocardioides mesophilus KACC 16243T.</title>
        <authorList>
            <person name="Hyun D.-W."/>
            <person name="Bae J.-W."/>
        </authorList>
    </citation>
    <scope>NUCLEOTIDE SEQUENCE [LARGE SCALE GENOMIC DNA]</scope>
    <source>
        <strain evidence="7 8">KACC 16243</strain>
    </source>
</reference>
<evidence type="ECO:0000313" key="7">
    <source>
        <dbReference type="EMBL" id="QNN54322.1"/>
    </source>
</evidence>
<accession>A0A7G9RFE7</accession>
<dbReference type="SMART" id="SM00155">
    <property type="entry name" value="PLDc"/>
    <property type="match status" value="2"/>
</dbReference>
<feature type="region of interest" description="Disordered" evidence="5">
    <location>
        <begin position="173"/>
        <end position="193"/>
    </location>
</feature>
<dbReference type="CDD" id="cd09105">
    <property type="entry name" value="PLDc_vPLD1_2_like_2"/>
    <property type="match status" value="1"/>
</dbReference>
<protein>
    <submittedName>
        <fullName evidence="7">Phospholipase</fullName>
    </submittedName>
</protein>
<feature type="domain" description="PLD phosphodiesterase" evidence="6">
    <location>
        <begin position="379"/>
        <end position="406"/>
    </location>
</feature>
<dbReference type="Gene3D" id="3.30.870.10">
    <property type="entry name" value="Endonuclease Chain A"/>
    <property type="match status" value="2"/>
</dbReference>
<name>A0A7G9RFE7_9ACTN</name>
<dbReference type="PANTHER" id="PTHR18896:SF76">
    <property type="entry name" value="PHOSPHOLIPASE"/>
    <property type="match status" value="1"/>
</dbReference>
<dbReference type="PANTHER" id="PTHR18896">
    <property type="entry name" value="PHOSPHOLIPASE D"/>
    <property type="match status" value="1"/>
</dbReference>
<dbReference type="InterPro" id="IPR025202">
    <property type="entry name" value="PLD-like_dom"/>
</dbReference>
<feature type="domain" description="PLD phosphodiesterase" evidence="6">
    <location>
        <begin position="139"/>
        <end position="172"/>
    </location>
</feature>
<organism evidence="7 8">
    <name type="scientific">Nocardioides mesophilus</name>
    <dbReference type="NCBI Taxonomy" id="433659"/>
    <lineage>
        <taxon>Bacteria</taxon>
        <taxon>Bacillati</taxon>
        <taxon>Actinomycetota</taxon>
        <taxon>Actinomycetes</taxon>
        <taxon>Propionibacteriales</taxon>
        <taxon>Nocardioidaceae</taxon>
        <taxon>Nocardioides</taxon>
    </lineage>
</organism>
<dbReference type="InterPro" id="IPR001736">
    <property type="entry name" value="PLipase_D/transphosphatidylase"/>
</dbReference>
<evidence type="ECO:0000256" key="2">
    <source>
        <dbReference type="ARBA" id="ARBA00022737"/>
    </source>
</evidence>
<comment type="catalytic activity">
    <reaction evidence="1">
        <text>a 1,2-diacyl-sn-glycero-3-phosphocholine + H2O = a 1,2-diacyl-sn-glycero-3-phosphate + choline + H(+)</text>
        <dbReference type="Rhea" id="RHEA:14445"/>
        <dbReference type="ChEBI" id="CHEBI:15354"/>
        <dbReference type="ChEBI" id="CHEBI:15377"/>
        <dbReference type="ChEBI" id="CHEBI:15378"/>
        <dbReference type="ChEBI" id="CHEBI:57643"/>
        <dbReference type="ChEBI" id="CHEBI:58608"/>
        <dbReference type="EC" id="3.1.4.4"/>
    </reaction>
</comment>
<dbReference type="Pfam" id="PF13091">
    <property type="entry name" value="PLDc_2"/>
    <property type="match status" value="1"/>
</dbReference>
<dbReference type="RefSeq" id="WP_187580162.1">
    <property type="nucleotide sequence ID" value="NZ_CP060713.1"/>
</dbReference>
<proteinExistence type="predicted"/>
<evidence type="ECO:0000313" key="8">
    <source>
        <dbReference type="Proteomes" id="UP000515947"/>
    </source>
</evidence>
<sequence length="526" mass="59433">MNDPSDWLLTRTERANPLTTLDDRHGDDRAWSEGNHVRLLIHGATYFRALYDALEATGPGDLVLFTDWQGDADERLTGEAGSEVLEVLSRADRRGVAVHGLVWRSHLDQTGFFATENRHLGEQLQKRGVEVLLDMRVRVGGSHHQKFVVVRHRDDPARDVAFVGGIDLAHNRRDDAAHHGDPQPAPLTEEYGDHPPWHDVQAAIQGPAVHDVETVFRERWSDPAPLSRAPWRQLADRLRGLDSSPDTLPEQWPPPPSAGQHTVQLLRTYPDLRLGRDYPFARGGERSVARGYTKAVRRAERMVYVEDQYFWGGDVARVFEEQLRRQRELRAVVVIPLVPDLGGLNRVPQLLGRHRAIDRLRRIAPDRVAAYGLENHAGVPVYVHAKVCTIDDTWTSIGSDNFSRRSWTHDSELSAVVLDESYARTLRLTLAAEHLDRLDQVAGQGLEAAMADCLEPAAMFDVYAAYADRLDEWHLAGRRGPRPPGRLRRLPEAQLTPRQRRWAALPLDLVHDPDGRPPALRATDRY</sequence>
<evidence type="ECO:0000256" key="1">
    <source>
        <dbReference type="ARBA" id="ARBA00000798"/>
    </source>
</evidence>
<dbReference type="GO" id="GO:0009395">
    <property type="term" value="P:phospholipid catabolic process"/>
    <property type="evidence" value="ECO:0007669"/>
    <property type="project" value="TreeGrafter"/>
</dbReference>
<keyword evidence="3" id="KW-0378">Hydrolase</keyword>
<evidence type="ECO:0000256" key="4">
    <source>
        <dbReference type="ARBA" id="ARBA00023098"/>
    </source>
</evidence>
<keyword evidence="4" id="KW-0443">Lipid metabolism</keyword>
<dbReference type="KEGG" id="nmes:H9L09_08300"/>
<keyword evidence="8" id="KW-1185">Reference proteome</keyword>
<dbReference type="InterPro" id="IPR015679">
    <property type="entry name" value="PLipase_D_fam"/>
</dbReference>
<evidence type="ECO:0000256" key="5">
    <source>
        <dbReference type="SAM" id="MobiDB-lite"/>
    </source>
</evidence>
<feature type="region of interest" description="Disordered" evidence="5">
    <location>
        <begin position="242"/>
        <end position="261"/>
    </location>
</feature>